<comment type="caution">
    <text evidence="16">The sequence shown here is derived from an EMBL/GenBank/DDBJ whole genome shotgun (WGS) entry which is preliminary data.</text>
</comment>
<evidence type="ECO:0000256" key="3">
    <source>
        <dbReference type="ARBA" id="ARBA00022426"/>
    </source>
</evidence>
<keyword evidence="15" id="KW-0732">Signal</keyword>
<feature type="transmembrane region" description="Helical" evidence="13">
    <location>
        <begin position="280"/>
        <end position="306"/>
    </location>
</feature>
<evidence type="ECO:0000256" key="12">
    <source>
        <dbReference type="ARBA" id="ARBA00023285"/>
    </source>
</evidence>
<evidence type="ECO:0000256" key="4">
    <source>
        <dbReference type="ARBA" id="ARBA00022448"/>
    </source>
</evidence>
<comment type="similarity">
    <text evidence="13">Belongs to the NiCoT transporter (TC 2.A.52) family.</text>
</comment>
<keyword evidence="12" id="KW-0170">Cobalt</keyword>
<feature type="chain" id="PRO_5046793487" description="Nickel/cobalt efflux system" evidence="15">
    <location>
        <begin position="29"/>
        <end position="356"/>
    </location>
</feature>
<accession>A0ABW3J6R9</accession>
<keyword evidence="7 13" id="KW-0812">Transmembrane</keyword>
<feature type="signal peptide" evidence="15">
    <location>
        <begin position="1"/>
        <end position="28"/>
    </location>
</feature>
<keyword evidence="4 13" id="KW-0813">Transport</keyword>
<dbReference type="PANTHER" id="PTHR40659:SF1">
    <property type="entry name" value="NICKEL_COBALT EFFLUX SYSTEM RCNA"/>
    <property type="match status" value="1"/>
</dbReference>
<feature type="transmembrane region" description="Helical" evidence="13">
    <location>
        <begin position="326"/>
        <end position="350"/>
    </location>
</feature>
<keyword evidence="8 13" id="KW-1133">Transmembrane helix</keyword>
<dbReference type="Proteomes" id="UP001597102">
    <property type="component" value="Unassembled WGS sequence"/>
</dbReference>
<feature type="transmembrane region" description="Helical" evidence="13">
    <location>
        <begin position="100"/>
        <end position="122"/>
    </location>
</feature>
<keyword evidence="11 13" id="KW-0472">Membrane</keyword>
<comment type="function">
    <text evidence="1">Efflux system for nickel and cobalt.</text>
</comment>
<reference evidence="17" key="1">
    <citation type="journal article" date="2019" name="Int. J. Syst. Evol. Microbiol.">
        <title>The Global Catalogue of Microorganisms (GCM) 10K type strain sequencing project: providing services to taxonomists for standard genome sequencing and annotation.</title>
        <authorList>
            <consortium name="The Broad Institute Genomics Platform"/>
            <consortium name="The Broad Institute Genome Sequencing Center for Infectious Disease"/>
            <person name="Wu L."/>
            <person name="Ma J."/>
        </authorList>
    </citation>
    <scope>NUCLEOTIDE SEQUENCE [LARGE SCALE GENOMIC DNA]</scope>
    <source>
        <strain evidence="17">CCUG 61697</strain>
    </source>
</reference>
<gene>
    <name evidence="16" type="ORF">ACFQ2F_02585</name>
</gene>
<feature type="transmembrane region" description="Helical" evidence="13">
    <location>
        <begin position="252"/>
        <end position="274"/>
    </location>
</feature>
<evidence type="ECO:0000256" key="11">
    <source>
        <dbReference type="ARBA" id="ARBA00023136"/>
    </source>
</evidence>
<organism evidence="16 17">
    <name type="scientific">Methyloligella solikamskensis</name>
    <dbReference type="NCBI Taxonomy" id="1177756"/>
    <lineage>
        <taxon>Bacteria</taxon>
        <taxon>Pseudomonadati</taxon>
        <taxon>Pseudomonadota</taxon>
        <taxon>Alphaproteobacteria</taxon>
        <taxon>Hyphomicrobiales</taxon>
        <taxon>Hyphomicrobiaceae</taxon>
        <taxon>Methyloligella</taxon>
    </lineage>
</organism>
<keyword evidence="9" id="KW-0406">Ion transport</keyword>
<evidence type="ECO:0000256" key="15">
    <source>
        <dbReference type="SAM" id="SignalP"/>
    </source>
</evidence>
<evidence type="ECO:0000256" key="13">
    <source>
        <dbReference type="RuleBase" id="RU362101"/>
    </source>
</evidence>
<evidence type="ECO:0000256" key="1">
    <source>
        <dbReference type="ARBA" id="ARBA00002510"/>
    </source>
</evidence>
<feature type="compositionally biased region" description="Polar residues" evidence="14">
    <location>
        <begin position="32"/>
        <end position="46"/>
    </location>
</feature>
<proteinExistence type="inferred from homology"/>
<keyword evidence="10" id="KW-0921">Nickel transport</keyword>
<protein>
    <recommendedName>
        <fullName evidence="13">Nickel/cobalt efflux system</fullName>
    </recommendedName>
</protein>
<evidence type="ECO:0000313" key="16">
    <source>
        <dbReference type="EMBL" id="MFD0985981.1"/>
    </source>
</evidence>
<evidence type="ECO:0000256" key="5">
    <source>
        <dbReference type="ARBA" id="ARBA00022475"/>
    </source>
</evidence>
<evidence type="ECO:0000256" key="14">
    <source>
        <dbReference type="SAM" id="MobiDB-lite"/>
    </source>
</evidence>
<evidence type="ECO:0000256" key="8">
    <source>
        <dbReference type="ARBA" id="ARBA00022989"/>
    </source>
</evidence>
<keyword evidence="17" id="KW-1185">Reference proteome</keyword>
<evidence type="ECO:0000256" key="6">
    <source>
        <dbReference type="ARBA" id="ARBA00022596"/>
    </source>
</evidence>
<evidence type="ECO:0000256" key="7">
    <source>
        <dbReference type="ARBA" id="ARBA00022692"/>
    </source>
</evidence>
<evidence type="ECO:0000256" key="9">
    <source>
        <dbReference type="ARBA" id="ARBA00023065"/>
    </source>
</evidence>
<feature type="transmembrane region" description="Helical" evidence="13">
    <location>
        <begin position="143"/>
        <end position="168"/>
    </location>
</feature>
<comment type="subcellular location">
    <subcellularLocation>
        <location evidence="2 13">Cell membrane</location>
        <topology evidence="2 13">Multi-pass membrane protein</topology>
    </subcellularLocation>
</comment>
<dbReference type="EMBL" id="JBHTJO010000001">
    <property type="protein sequence ID" value="MFD0985981.1"/>
    <property type="molecule type" value="Genomic_DNA"/>
</dbReference>
<evidence type="ECO:0000256" key="10">
    <source>
        <dbReference type="ARBA" id="ARBA00023112"/>
    </source>
</evidence>
<feature type="region of interest" description="Disordered" evidence="14">
    <location>
        <begin position="32"/>
        <end position="58"/>
    </location>
</feature>
<keyword evidence="6" id="KW-0533">Nickel</keyword>
<keyword evidence="3" id="KW-0171">Cobalt transport</keyword>
<dbReference type="InterPro" id="IPR011541">
    <property type="entry name" value="Ni/Co_transpt_high_affinity"/>
</dbReference>
<evidence type="ECO:0000256" key="2">
    <source>
        <dbReference type="ARBA" id="ARBA00004651"/>
    </source>
</evidence>
<feature type="transmembrane region" description="Helical" evidence="13">
    <location>
        <begin position="180"/>
        <end position="199"/>
    </location>
</feature>
<evidence type="ECO:0000313" key="17">
    <source>
        <dbReference type="Proteomes" id="UP001597102"/>
    </source>
</evidence>
<dbReference type="InterPro" id="IPR051224">
    <property type="entry name" value="NiCoT_RcnA"/>
</dbReference>
<dbReference type="Pfam" id="PF03824">
    <property type="entry name" value="NicO"/>
    <property type="match status" value="1"/>
</dbReference>
<dbReference type="PANTHER" id="PTHR40659">
    <property type="entry name" value="NICKEL/COBALT EFFLUX SYSTEM RCNA"/>
    <property type="match status" value="1"/>
</dbReference>
<name>A0ABW3J6R9_9HYPH</name>
<sequence>MQKLIAWWRACAIALLAVLSLGANGALAQQSPPSAFGSSQERSASPPSAFGERAAPKPNAAVPEYQSRFGGFIGWITEQQQKLQRELATAIKDLRDGNPFYAALVLAGLSFGYGVLHAAGPGHGKTIITSYVVANEETARRGILVSFLAAAVQAVTAIVLVLLLAVALNATGFELKAWSARLETASYGLIALVGIWLLVRQLRTLFASAPADDAHDHGHSHDHHHHDHEHCDACHHMPDLEKLAQPLNLKQLAAVVFSVGIRPCTGAIVVLVFALAQGLLWAGIAATFAMAFGTALTVAAIAILALFSRELALKLGGEGGRWGEAVWTVCGLGGSVVIILFGAILFMASLGPARPF</sequence>
<keyword evidence="5" id="KW-1003">Cell membrane</keyword>
<dbReference type="RefSeq" id="WP_379085265.1">
    <property type="nucleotide sequence ID" value="NZ_JBHTJO010000001.1"/>
</dbReference>